<organism evidence="2 3">
    <name type="scientific">Eumeta variegata</name>
    <name type="common">Bagworm moth</name>
    <name type="synonym">Eumeta japonica</name>
    <dbReference type="NCBI Taxonomy" id="151549"/>
    <lineage>
        <taxon>Eukaryota</taxon>
        <taxon>Metazoa</taxon>
        <taxon>Ecdysozoa</taxon>
        <taxon>Arthropoda</taxon>
        <taxon>Hexapoda</taxon>
        <taxon>Insecta</taxon>
        <taxon>Pterygota</taxon>
        <taxon>Neoptera</taxon>
        <taxon>Endopterygota</taxon>
        <taxon>Lepidoptera</taxon>
        <taxon>Glossata</taxon>
        <taxon>Ditrysia</taxon>
        <taxon>Tineoidea</taxon>
        <taxon>Psychidae</taxon>
        <taxon>Oiketicinae</taxon>
        <taxon>Eumeta</taxon>
    </lineage>
</organism>
<reference evidence="2 3" key="1">
    <citation type="journal article" date="2019" name="Commun. Biol.">
        <title>The bagworm genome reveals a unique fibroin gene that provides high tensile strength.</title>
        <authorList>
            <person name="Kono N."/>
            <person name="Nakamura H."/>
            <person name="Ohtoshi R."/>
            <person name="Tomita M."/>
            <person name="Numata K."/>
            <person name="Arakawa K."/>
        </authorList>
    </citation>
    <scope>NUCLEOTIDE SEQUENCE [LARGE SCALE GENOMIC DNA]</scope>
</reference>
<feature type="region of interest" description="Disordered" evidence="1">
    <location>
        <begin position="56"/>
        <end position="75"/>
    </location>
</feature>
<proteinExistence type="predicted"/>
<comment type="caution">
    <text evidence="2">The sequence shown here is derived from an EMBL/GenBank/DDBJ whole genome shotgun (WGS) entry which is preliminary data.</text>
</comment>
<evidence type="ECO:0000256" key="1">
    <source>
        <dbReference type="SAM" id="MobiDB-lite"/>
    </source>
</evidence>
<protein>
    <submittedName>
        <fullName evidence="2">Uncharacterized protein</fullName>
    </submittedName>
</protein>
<keyword evidence="3" id="KW-1185">Reference proteome</keyword>
<sequence length="196" mass="22376">MTKFPFYSRQRRKYRKTVGPSTFPRALFDSVDYRDIFRLSRDSLIVFEVRWRDPAGPSAAGRLRSSRSAKGGSRFGGGARAVRYEILSEKVRVPVGDVAYVRSGYGLFEDNFHLQTERCEKASSASSSIAIIAVDYVLSKKLTHLDFELPVTAYVGDLFTVSQKLGVAQCFLKHAMSLSYEMKMEKNIQRMRRFLF</sequence>
<dbReference type="EMBL" id="BGZK01001118">
    <property type="protein sequence ID" value="GBP71729.1"/>
    <property type="molecule type" value="Genomic_DNA"/>
</dbReference>
<accession>A0A4C1YAS8</accession>
<gene>
    <name evidence="2" type="ORF">EVAR_33142_1</name>
</gene>
<feature type="compositionally biased region" description="Low complexity" evidence="1">
    <location>
        <begin position="56"/>
        <end position="72"/>
    </location>
</feature>
<evidence type="ECO:0000313" key="2">
    <source>
        <dbReference type="EMBL" id="GBP71729.1"/>
    </source>
</evidence>
<dbReference type="Proteomes" id="UP000299102">
    <property type="component" value="Unassembled WGS sequence"/>
</dbReference>
<evidence type="ECO:0000313" key="3">
    <source>
        <dbReference type="Proteomes" id="UP000299102"/>
    </source>
</evidence>
<name>A0A4C1YAS8_EUMVA</name>
<dbReference type="AlphaFoldDB" id="A0A4C1YAS8"/>